<keyword evidence="4 5" id="KW-0472">Membrane</keyword>
<protein>
    <submittedName>
        <fullName evidence="7">Sodium:proton exchanger</fullName>
    </submittedName>
</protein>
<dbReference type="PANTHER" id="PTHR10846:SF8">
    <property type="entry name" value="INNER MEMBRANE PROTEIN YRBG"/>
    <property type="match status" value="1"/>
</dbReference>
<evidence type="ECO:0000259" key="6">
    <source>
        <dbReference type="Pfam" id="PF01699"/>
    </source>
</evidence>
<keyword evidence="2 5" id="KW-0812">Transmembrane</keyword>
<dbReference type="GO" id="GO:0008273">
    <property type="term" value="F:calcium, potassium:sodium antiporter activity"/>
    <property type="evidence" value="ECO:0007669"/>
    <property type="project" value="TreeGrafter"/>
</dbReference>
<keyword evidence="8" id="KW-1185">Reference proteome</keyword>
<evidence type="ECO:0000256" key="3">
    <source>
        <dbReference type="ARBA" id="ARBA00022989"/>
    </source>
</evidence>
<reference evidence="7 8" key="1">
    <citation type="submission" date="2014-08" db="EMBL/GenBank/DDBJ databases">
        <title>Porphyromonas gingivicanis strain:COT-022_OH1391 Genome sequencing.</title>
        <authorList>
            <person name="Wallis C."/>
            <person name="Deusch O."/>
            <person name="O'Flynn C."/>
            <person name="Davis I."/>
            <person name="Jospin G."/>
            <person name="Darling A.E."/>
            <person name="Coil D.A."/>
            <person name="Alexiev A."/>
            <person name="Horsfall A."/>
            <person name="Kirkwood N."/>
            <person name="Harris S."/>
            <person name="Eisen J.A."/>
        </authorList>
    </citation>
    <scope>NUCLEOTIDE SEQUENCE [LARGE SCALE GENOMIC DNA]</scope>
    <source>
        <strain evidence="8">COT-022 OH1391</strain>
    </source>
</reference>
<evidence type="ECO:0000256" key="4">
    <source>
        <dbReference type="ARBA" id="ARBA00023136"/>
    </source>
</evidence>
<evidence type="ECO:0000256" key="1">
    <source>
        <dbReference type="ARBA" id="ARBA00004141"/>
    </source>
</evidence>
<evidence type="ECO:0000313" key="7">
    <source>
        <dbReference type="EMBL" id="KGN98951.1"/>
    </source>
</evidence>
<name>A0A0A2G6U7_9PORP</name>
<feature type="transmembrane region" description="Helical" evidence="5">
    <location>
        <begin position="299"/>
        <end position="317"/>
    </location>
</feature>
<evidence type="ECO:0000313" key="8">
    <source>
        <dbReference type="Proteomes" id="UP000030134"/>
    </source>
</evidence>
<feature type="transmembrane region" description="Helical" evidence="5">
    <location>
        <begin position="239"/>
        <end position="261"/>
    </location>
</feature>
<feature type="transmembrane region" description="Helical" evidence="5">
    <location>
        <begin position="134"/>
        <end position="151"/>
    </location>
</feature>
<feature type="transmembrane region" description="Helical" evidence="5">
    <location>
        <begin position="36"/>
        <end position="56"/>
    </location>
</feature>
<dbReference type="RefSeq" id="WP_036882903.1">
    <property type="nucleotide sequence ID" value="NZ_JQZW01000002.1"/>
</dbReference>
<feature type="domain" description="Sodium/calcium exchanger membrane region" evidence="6">
    <location>
        <begin position="2"/>
        <end position="150"/>
    </location>
</feature>
<proteinExistence type="predicted"/>
<dbReference type="GO" id="GO:0005262">
    <property type="term" value="F:calcium channel activity"/>
    <property type="evidence" value="ECO:0007669"/>
    <property type="project" value="TreeGrafter"/>
</dbReference>
<accession>A0A0A2G6U7</accession>
<dbReference type="STRING" id="266762.HQ36_00150"/>
<sequence>MSILLLLAGLAMIFYGANLLTDGASSIAKRMRVTPLVIGLTVVAMGTSAPEMAVSLTSAISGKSDISLGNVVGSNIFNILAILGLTALVKPLKVATTTTRVEIPVVILLTIITSVLCLDTMVNGASINVIDRSEGMVLLTFFILFMAYTMFIARREEESAENAPEIKQYPIWLSIVMLLGGLALLIFGGRFFTNGASDIARGLGVSEAVIGLTLVALGTSVPELATSLVAARKGQVDMAIGNVVGSNIFNLLFILGTTAVVKPIGISGITLVDYGTMLLAVVLLYLFTICFGHRKILRLEGLVLLLCYIAYNTFLVLR</sequence>
<dbReference type="InterPro" id="IPR044880">
    <property type="entry name" value="NCX_ion-bd_dom_sf"/>
</dbReference>
<dbReference type="NCBIfam" id="TIGR00367">
    <property type="entry name" value="calcium/sodium antiporter"/>
    <property type="match status" value="1"/>
</dbReference>
<feature type="domain" description="Sodium/calcium exchanger membrane region" evidence="6">
    <location>
        <begin position="174"/>
        <end position="316"/>
    </location>
</feature>
<comment type="subcellular location">
    <subcellularLocation>
        <location evidence="1">Membrane</location>
        <topology evidence="1">Multi-pass membrane protein</topology>
    </subcellularLocation>
</comment>
<dbReference type="InterPro" id="IPR004481">
    <property type="entry name" value="K/Na/Ca-exchanger"/>
</dbReference>
<dbReference type="OrthoDB" id="9794225at2"/>
<comment type="caution">
    <text evidence="7">The sequence shown here is derived from an EMBL/GenBank/DDBJ whole genome shotgun (WGS) entry which is preliminary data.</text>
</comment>
<evidence type="ECO:0000256" key="2">
    <source>
        <dbReference type="ARBA" id="ARBA00022692"/>
    </source>
</evidence>
<dbReference type="GO" id="GO:0005886">
    <property type="term" value="C:plasma membrane"/>
    <property type="evidence" value="ECO:0007669"/>
    <property type="project" value="TreeGrafter"/>
</dbReference>
<dbReference type="AlphaFoldDB" id="A0A0A2G6U7"/>
<feature type="transmembrane region" description="Helical" evidence="5">
    <location>
        <begin position="68"/>
        <end position="89"/>
    </location>
</feature>
<gene>
    <name evidence="7" type="ORF">HQ36_00150</name>
</gene>
<dbReference type="Pfam" id="PF01699">
    <property type="entry name" value="Na_Ca_ex"/>
    <property type="match status" value="2"/>
</dbReference>
<organism evidence="7 8">
    <name type="scientific">Porphyromonas gingivicanis</name>
    <dbReference type="NCBI Taxonomy" id="266762"/>
    <lineage>
        <taxon>Bacteria</taxon>
        <taxon>Pseudomonadati</taxon>
        <taxon>Bacteroidota</taxon>
        <taxon>Bacteroidia</taxon>
        <taxon>Bacteroidales</taxon>
        <taxon>Porphyromonadaceae</taxon>
        <taxon>Porphyromonas</taxon>
    </lineage>
</organism>
<dbReference type="Proteomes" id="UP000030134">
    <property type="component" value="Unassembled WGS sequence"/>
</dbReference>
<dbReference type="EMBL" id="JQZW01000002">
    <property type="protein sequence ID" value="KGN98951.1"/>
    <property type="molecule type" value="Genomic_DNA"/>
</dbReference>
<dbReference type="Gene3D" id="1.20.1420.30">
    <property type="entry name" value="NCX, central ion-binding region"/>
    <property type="match status" value="1"/>
</dbReference>
<evidence type="ECO:0000256" key="5">
    <source>
        <dbReference type="SAM" id="Phobius"/>
    </source>
</evidence>
<dbReference type="PANTHER" id="PTHR10846">
    <property type="entry name" value="SODIUM/POTASSIUM/CALCIUM EXCHANGER"/>
    <property type="match status" value="1"/>
</dbReference>
<keyword evidence="3 5" id="KW-1133">Transmembrane helix</keyword>
<feature type="transmembrane region" description="Helical" evidence="5">
    <location>
        <begin position="268"/>
        <end position="287"/>
    </location>
</feature>
<feature type="transmembrane region" description="Helical" evidence="5">
    <location>
        <begin position="171"/>
        <end position="192"/>
    </location>
</feature>
<dbReference type="InterPro" id="IPR004837">
    <property type="entry name" value="NaCa_Exmemb"/>
</dbReference>
<dbReference type="GO" id="GO:0006874">
    <property type="term" value="P:intracellular calcium ion homeostasis"/>
    <property type="evidence" value="ECO:0007669"/>
    <property type="project" value="TreeGrafter"/>
</dbReference>
<dbReference type="eggNOG" id="COG0530">
    <property type="taxonomic scope" value="Bacteria"/>
</dbReference>
<feature type="transmembrane region" description="Helical" evidence="5">
    <location>
        <begin position="101"/>
        <end position="122"/>
    </location>
</feature>